<name>A0A2Z6NQG1_TRISU</name>
<evidence type="ECO:0000313" key="2">
    <source>
        <dbReference type="EMBL" id="GAU38115.1"/>
    </source>
</evidence>
<organism evidence="2 3">
    <name type="scientific">Trifolium subterraneum</name>
    <name type="common">Subterranean clover</name>
    <dbReference type="NCBI Taxonomy" id="3900"/>
    <lineage>
        <taxon>Eukaryota</taxon>
        <taxon>Viridiplantae</taxon>
        <taxon>Streptophyta</taxon>
        <taxon>Embryophyta</taxon>
        <taxon>Tracheophyta</taxon>
        <taxon>Spermatophyta</taxon>
        <taxon>Magnoliopsida</taxon>
        <taxon>eudicotyledons</taxon>
        <taxon>Gunneridae</taxon>
        <taxon>Pentapetalae</taxon>
        <taxon>rosids</taxon>
        <taxon>fabids</taxon>
        <taxon>Fabales</taxon>
        <taxon>Fabaceae</taxon>
        <taxon>Papilionoideae</taxon>
        <taxon>50 kb inversion clade</taxon>
        <taxon>NPAAA clade</taxon>
        <taxon>Hologalegina</taxon>
        <taxon>IRL clade</taxon>
        <taxon>Trifolieae</taxon>
        <taxon>Trifolium</taxon>
    </lineage>
</organism>
<dbReference type="AlphaFoldDB" id="A0A2Z6NQG1"/>
<evidence type="ECO:0008006" key="4">
    <source>
        <dbReference type="Google" id="ProtNLM"/>
    </source>
</evidence>
<dbReference type="Proteomes" id="UP000242715">
    <property type="component" value="Unassembled WGS sequence"/>
</dbReference>
<dbReference type="PANTHER" id="PTHR47481">
    <property type="match status" value="1"/>
</dbReference>
<sequence>MAANYIPSNITDDTSSALSNPPPAATNKFHSAFAINNVKTIIPVTLENDSNLYISWSALFKVQARVHNVLDHIIPPTDATTMISFNSSLLWTILLKHARNALPLSYCNRLKALSDQLTNVDSPVSNTRLVLKMISGLTDAYFGFVTYIQQYDPLPEFSAARTRLEIEKSTMRQRATRESNSSPLPTALVAKAPSHDTAKLNHVVAIETKGRNSSNSGYHGRNRGRNGGRNCGGHSSGRGGRNTQYAQYRGGRGPWENWNAWNWAPWYIPPCPYPTARPNYTTQHTQNGVLGPRPQQTVFNVNTTSPTDIASAFNTLNLAHSDPSRYMDTYISYDILARIFGRGYLS</sequence>
<gene>
    <name evidence="2" type="ORF">TSUD_318020</name>
</gene>
<dbReference type="OrthoDB" id="1427748at2759"/>
<dbReference type="PANTHER" id="PTHR47481:SF10">
    <property type="entry name" value="COPIA-LIKE POLYPROTEIN_RETROTRANSPOSON"/>
    <property type="match status" value="1"/>
</dbReference>
<proteinExistence type="predicted"/>
<evidence type="ECO:0000256" key="1">
    <source>
        <dbReference type="SAM" id="MobiDB-lite"/>
    </source>
</evidence>
<evidence type="ECO:0000313" key="3">
    <source>
        <dbReference type="Proteomes" id="UP000242715"/>
    </source>
</evidence>
<dbReference type="EMBL" id="DF973702">
    <property type="protein sequence ID" value="GAU38115.1"/>
    <property type="molecule type" value="Genomic_DNA"/>
</dbReference>
<keyword evidence="3" id="KW-1185">Reference proteome</keyword>
<accession>A0A2Z6NQG1</accession>
<reference evidence="3" key="1">
    <citation type="journal article" date="2017" name="Front. Plant Sci.">
        <title>Climate Clever Clovers: New Paradigm to Reduce the Environmental Footprint of Ruminants by Breeding Low Methanogenic Forages Utilizing Haplotype Variation.</title>
        <authorList>
            <person name="Kaur P."/>
            <person name="Appels R."/>
            <person name="Bayer P.E."/>
            <person name="Keeble-Gagnere G."/>
            <person name="Wang J."/>
            <person name="Hirakawa H."/>
            <person name="Shirasawa K."/>
            <person name="Vercoe P."/>
            <person name="Stefanova K."/>
            <person name="Durmic Z."/>
            <person name="Nichols P."/>
            <person name="Revell C."/>
            <person name="Isobe S.N."/>
            <person name="Edwards D."/>
            <person name="Erskine W."/>
        </authorList>
    </citation>
    <scope>NUCLEOTIDE SEQUENCE [LARGE SCALE GENOMIC DNA]</scope>
    <source>
        <strain evidence="3">cv. Daliak</strain>
    </source>
</reference>
<protein>
    <recommendedName>
        <fullName evidence="4">Retrotransposon Copia-like N-terminal domain-containing protein</fullName>
    </recommendedName>
</protein>
<feature type="region of interest" description="Disordered" evidence="1">
    <location>
        <begin position="209"/>
        <end position="244"/>
    </location>
</feature>
<feature type="compositionally biased region" description="Gly residues" evidence="1">
    <location>
        <begin position="227"/>
        <end position="240"/>
    </location>
</feature>